<evidence type="ECO:0000313" key="7">
    <source>
        <dbReference type="Proteomes" id="UP000075320"/>
    </source>
</evidence>
<keyword evidence="5" id="KW-0106">Calcium</keyword>
<dbReference type="PANTHER" id="PTHR34218">
    <property type="entry name" value="PEPTIDASE S45 PENICILLIN AMIDASE"/>
    <property type="match status" value="1"/>
</dbReference>
<feature type="active site" description="Nucleophile" evidence="4">
    <location>
        <position position="214"/>
    </location>
</feature>
<evidence type="ECO:0000256" key="3">
    <source>
        <dbReference type="ARBA" id="ARBA00023145"/>
    </source>
</evidence>
<dbReference type="CDD" id="cd03747">
    <property type="entry name" value="Ntn_PGA_like"/>
    <property type="match status" value="1"/>
</dbReference>
<dbReference type="AlphaFoldDB" id="A0A150WHZ2"/>
<comment type="caution">
    <text evidence="6">The sequence shown here is derived from an EMBL/GenBank/DDBJ whole genome shotgun (WGS) entry which is preliminary data.</text>
</comment>
<dbReference type="SUPFAM" id="SSF56235">
    <property type="entry name" value="N-terminal nucleophile aminohydrolases (Ntn hydrolases)"/>
    <property type="match status" value="1"/>
</dbReference>
<feature type="binding site" evidence="5">
    <location>
        <position position="286"/>
    </location>
    <ligand>
        <name>Ca(2+)</name>
        <dbReference type="ChEBI" id="CHEBI:29108"/>
    </ligand>
</feature>
<reference evidence="6 7" key="1">
    <citation type="submission" date="2016-03" db="EMBL/GenBank/DDBJ databases">
        <authorList>
            <person name="Ploux O."/>
        </authorList>
    </citation>
    <scope>NUCLEOTIDE SEQUENCE [LARGE SCALE GENOMIC DNA]</scope>
    <source>
        <strain evidence="6 7">R0</strain>
    </source>
</reference>
<comment type="cofactor">
    <cofactor evidence="5">
        <name>Ca(2+)</name>
        <dbReference type="ChEBI" id="CHEBI:29108"/>
    </cofactor>
    <text evidence="5">Binds 1 Ca(2+) ion per dimer.</text>
</comment>
<feature type="binding site" evidence="5">
    <location>
        <position position="289"/>
    </location>
    <ligand>
        <name>Ca(2+)</name>
        <dbReference type="ChEBI" id="CHEBI:29108"/>
    </ligand>
</feature>
<dbReference type="PIRSF" id="PIRSF001227">
    <property type="entry name" value="Pen_acylase"/>
    <property type="match status" value="1"/>
</dbReference>
<evidence type="ECO:0000313" key="6">
    <source>
        <dbReference type="EMBL" id="KYG63240.1"/>
    </source>
</evidence>
<dbReference type="Gene3D" id="1.10.439.10">
    <property type="entry name" value="Penicillin Amidohydrolase, domain 1"/>
    <property type="match status" value="1"/>
</dbReference>
<evidence type="ECO:0000256" key="4">
    <source>
        <dbReference type="PIRSR" id="PIRSR001227-1"/>
    </source>
</evidence>
<dbReference type="Gene3D" id="2.30.120.10">
    <property type="match status" value="1"/>
</dbReference>
<name>A0A150WHZ2_BDEBC</name>
<evidence type="ECO:0000256" key="5">
    <source>
        <dbReference type="PIRSR" id="PIRSR001227-2"/>
    </source>
</evidence>
<organism evidence="6 7">
    <name type="scientific">Bdellovibrio bacteriovorus</name>
    <dbReference type="NCBI Taxonomy" id="959"/>
    <lineage>
        <taxon>Bacteria</taxon>
        <taxon>Pseudomonadati</taxon>
        <taxon>Bdellovibrionota</taxon>
        <taxon>Bdellovibrionia</taxon>
        <taxon>Bdellovibrionales</taxon>
        <taxon>Pseudobdellovibrionaceae</taxon>
        <taxon>Bdellovibrio</taxon>
    </lineage>
</organism>
<dbReference type="InterPro" id="IPR002692">
    <property type="entry name" value="S45"/>
</dbReference>
<protein>
    <submittedName>
        <fullName evidence="6">Penicillin acylase</fullName>
    </submittedName>
</protein>
<keyword evidence="3" id="KW-0865">Zymogen</keyword>
<dbReference type="InterPro" id="IPR043146">
    <property type="entry name" value="Penicillin_amidase_N_B-knob"/>
</dbReference>
<dbReference type="GO" id="GO:0016811">
    <property type="term" value="F:hydrolase activity, acting on carbon-nitrogen (but not peptide) bonds, in linear amides"/>
    <property type="evidence" value="ECO:0007669"/>
    <property type="project" value="InterPro"/>
</dbReference>
<evidence type="ECO:0000256" key="2">
    <source>
        <dbReference type="ARBA" id="ARBA00022801"/>
    </source>
</evidence>
<dbReference type="InterPro" id="IPR029055">
    <property type="entry name" value="Ntn_hydrolases_N"/>
</dbReference>
<dbReference type="PANTHER" id="PTHR34218:SF5">
    <property type="entry name" value="PENICILLIN ACYLASE FAMILY PROTEIN"/>
    <property type="match status" value="1"/>
</dbReference>
<dbReference type="GO" id="GO:0017000">
    <property type="term" value="P:antibiotic biosynthetic process"/>
    <property type="evidence" value="ECO:0007669"/>
    <property type="project" value="InterPro"/>
</dbReference>
<dbReference type="Proteomes" id="UP000075320">
    <property type="component" value="Unassembled WGS sequence"/>
</dbReference>
<keyword evidence="2" id="KW-0378">Hydrolase</keyword>
<keyword evidence="7" id="KW-1185">Reference proteome</keyword>
<dbReference type="Pfam" id="PF01804">
    <property type="entry name" value="Penicil_amidase"/>
    <property type="match status" value="1"/>
</dbReference>
<evidence type="ECO:0000256" key="1">
    <source>
        <dbReference type="ARBA" id="ARBA00006586"/>
    </source>
</evidence>
<gene>
    <name evidence="6" type="ORF">AZI86_15795</name>
</gene>
<dbReference type="Gene3D" id="3.60.20.10">
    <property type="entry name" value="Glutamine Phosphoribosylpyrophosphate, subunit 1, domain 1"/>
    <property type="match status" value="1"/>
</dbReference>
<dbReference type="Gene3D" id="1.10.1400.10">
    <property type="match status" value="1"/>
</dbReference>
<comment type="similarity">
    <text evidence="1">Belongs to the peptidase S45 family.</text>
</comment>
<dbReference type="EMBL" id="LUKE01000004">
    <property type="protein sequence ID" value="KYG63240.1"/>
    <property type="molecule type" value="Genomic_DNA"/>
</dbReference>
<keyword evidence="5" id="KW-0479">Metal-binding</keyword>
<sequence length="739" mass="84124">MDGELKLEGLSQKVMVTRDAHGIPHIKAESKLDALRALGFVMASERLFQMELSRRLTQGRLSEIFGNVALPSDKLYRSLMLRRSAERIVQHLKDTHQFDEQIWKEMEAYFDGINQYVRTQKPPYEFALLGMKPEEFVPMDAYILAGHMSYVFGIALKADPLMTELSKKLSPEKFQALRADMLNHDAKTTAKVNARVETALAQIDFLNLPHFEGSNSWLIAPFRSASGKSIFANDPHIGFSNPSIWVEAHIQTPEFELYGHYLPLIPFAVLGHTRHHAWGFTMSVVDDMDLYHETLDLKNKTVVFKGKPQAYEEWQEIIKVKNEPDVVLDMIETPHGPVMNHSLETKDLSLKWAFHSKTNDLIQTVRNMAEAKTMAEFEKPLQRVTAPGLNVMYADAENIAWWMIGDIALKKNPNSDLILDGASGNDEYIKVLPWKEHPHQVNPASGVIITANSRPDSFPAGIRGDWQPEDRFQTITKLLAEKQIWSAEEFKKIQSLNFNSNAASIRGILLEELKLNAEEQEEYKDVISAFKSWDLHSNIDSQGAAIFHLWCASAMRVILKDLTQAERDIYLMGAAPWTAFKRILFNADSAWFEEINRSQTVTQAFRDMMAQFPRIPVWGELHTIEFYHPLGRMKPLDKIFNVGPYPAPGAYNEINNNKYWSFAGADFKVTAGASTRRIIDMAHPEKSFGVNPIGISGHILSPFRADQVQLFLKGEYRDQLMDDKDIQNAKTHELVLTPL</sequence>
<dbReference type="InterPro" id="IPR014395">
    <property type="entry name" value="Pen/GL7ACA/AHL_acylase"/>
</dbReference>
<accession>A0A150WHZ2</accession>
<dbReference type="InterPro" id="IPR023343">
    <property type="entry name" value="Penicillin_amidase_dom1"/>
</dbReference>
<dbReference type="GO" id="GO:0046872">
    <property type="term" value="F:metal ion binding"/>
    <property type="evidence" value="ECO:0007669"/>
    <property type="project" value="UniProtKB-KW"/>
</dbReference>
<dbReference type="InterPro" id="IPR043147">
    <property type="entry name" value="Penicillin_amidase_A-knob"/>
</dbReference>
<proteinExistence type="inferred from homology"/>